<gene>
    <name evidence="2" type="ORF">PAESOLCIP111_05603</name>
</gene>
<keyword evidence="1" id="KW-1133">Transmembrane helix</keyword>
<name>A0A916K9A7_9BACL</name>
<keyword evidence="1" id="KW-0812">Transmembrane</keyword>
<sequence length="68" mass="7892">MTPFAAKILILLGSVFLYIIMKQVFRNTLKGEQTVPYLFFIFFTPYIAFAGIVIFLYLVKVVAYLFID</sequence>
<dbReference type="Proteomes" id="UP000693672">
    <property type="component" value="Unassembled WGS sequence"/>
</dbReference>
<comment type="caution">
    <text evidence="2">The sequence shown here is derived from an EMBL/GenBank/DDBJ whole genome shotgun (WGS) entry which is preliminary data.</text>
</comment>
<evidence type="ECO:0000256" key="1">
    <source>
        <dbReference type="SAM" id="Phobius"/>
    </source>
</evidence>
<proteinExistence type="predicted"/>
<keyword evidence="3" id="KW-1185">Reference proteome</keyword>
<accession>A0A916K9A7</accession>
<evidence type="ECO:0000313" key="3">
    <source>
        <dbReference type="Proteomes" id="UP000693672"/>
    </source>
</evidence>
<organism evidence="2 3">
    <name type="scientific">Paenibacillus solanacearum</name>
    <dbReference type="NCBI Taxonomy" id="2048548"/>
    <lineage>
        <taxon>Bacteria</taxon>
        <taxon>Bacillati</taxon>
        <taxon>Bacillota</taxon>
        <taxon>Bacilli</taxon>
        <taxon>Bacillales</taxon>
        <taxon>Paenibacillaceae</taxon>
        <taxon>Paenibacillus</taxon>
    </lineage>
</organism>
<feature type="transmembrane region" description="Helical" evidence="1">
    <location>
        <begin position="6"/>
        <end position="25"/>
    </location>
</feature>
<dbReference type="EMBL" id="CAJVAS010000042">
    <property type="protein sequence ID" value="CAG7648447.1"/>
    <property type="molecule type" value="Genomic_DNA"/>
</dbReference>
<evidence type="ECO:0000313" key="2">
    <source>
        <dbReference type="EMBL" id="CAG7648447.1"/>
    </source>
</evidence>
<reference evidence="2" key="1">
    <citation type="submission" date="2021-06" db="EMBL/GenBank/DDBJ databases">
        <authorList>
            <person name="Criscuolo A."/>
        </authorList>
    </citation>
    <scope>NUCLEOTIDE SEQUENCE</scope>
    <source>
        <strain evidence="2">CIP111600</strain>
    </source>
</reference>
<keyword evidence="1" id="KW-0472">Membrane</keyword>
<protein>
    <submittedName>
        <fullName evidence="2">Uncharacterized protein</fullName>
    </submittedName>
</protein>
<dbReference type="AlphaFoldDB" id="A0A916K9A7"/>
<feature type="transmembrane region" description="Helical" evidence="1">
    <location>
        <begin position="37"/>
        <end position="67"/>
    </location>
</feature>